<dbReference type="InterPro" id="IPR009057">
    <property type="entry name" value="Homeodomain-like_sf"/>
</dbReference>
<dbReference type="Pfam" id="PF12833">
    <property type="entry name" value="HTH_18"/>
    <property type="match status" value="1"/>
</dbReference>
<dbReference type="InterPro" id="IPR054031">
    <property type="entry name" value="XylR_PBP1"/>
</dbReference>
<accession>A0ABN3DPF0</accession>
<keyword evidence="3" id="KW-0804">Transcription</keyword>
<dbReference type="SMART" id="SM00342">
    <property type="entry name" value="HTH_ARAC"/>
    <property type="match status" value="1"/>
</dbReference>
<evidence type="ECO:0000313" key="6">
    <source>
        <dbReference type="Proteomes" id="UP001500929"/>
    </source>
</evidence>
<dbReference type="GO" id="GO:0003677">
    <property type="term" value="F:DNA binding"/>
    <property type="evidence" value="ECO:0007669"/>
    <property type="project" value="UniProtKB-KW"/>
</dbReference>
<dbReference type="Pfam" id="PF22177">
    <property type="entry name" value="PBP1_XylR"/>
    <property type="match status" value="1"/>
</dbReference>
<dbReference type="RefSeq" id="WP_259481227.1">
    <property type="nucleotide sequence ID" value="NZ_BAAAQY010000007.1"/>
</dbReference>
<dbReference type="InterPro" id="IPR046335">
    <property type="entry name" value="LacI/GalR-like_sensor"/>
</dbReference>
<protein>
    <submittedName>
        <fullName evidence="5">DNA-binding transcriptional regulator</fullName>
    </submittedName>
</protein>
<dbReference type="SUPFAM" id="SSF53822">
    <property type="entry name" value="Periplasmic binding protein-like I"/>
    <property type="match status" value="1"/>
</dbReference>
<keyword evidence="6" id="KW-1185">Reference proteome</keyword>
<evidence type="ECO:0000256" key="3">
    <source>
        <dbReference type="ARBA" id="ARBA00023163"/>
    </source>
</evidence>
<organism evidence="5 6">
    <name type="scientific">Herbiconiux moechotypicola</name>
    <dbReference type="NCBI Taxonomy" id="637393"/>
    <lineage>
        <taxon>Bacteria</taxon>
        <taxon>Bacillati</taxon>
        <taxon>Actinomycetota</taxon>
        <taxon>Actinomycetes</taxon>
        <taxon>Micrococcales</taxon>
        <taxon>Microbacteriaceae</taxon>
        <taxon>Herbiconiux</taxon>
    </lineage>
</organism>
<feature type="domain" description="HTH araC/xylS-type" evidence="4">
    <location>
        <begin position="287"/>
        <end position="385"/>
    </location>
</feature>
<dbReference type="CDD" id="cd01543">
    <property type="entry name" value="PBP1_XylR"/>
    <property type="match status" value="1"/>
</dbReference>
<dbReference type="PANTHER" id="PTHR30146">
    <property type="entry name" value="LACI-RELATED TRANSCRIPTIONAL REPRESSOR"/>
    <property type="match status" value="1"/>
</dbReference>
<keyword evidence="2 5" id="KW-0238">DNA-binding</keyword>
<reference evidence="5 6" key="1">
    <citation type="journal article" date="2019" name="Int. J. Syst. Evol. Microbiol.">
        <title>The Global Catalogue of Microorganisms (GCM) 10K type strain sequencing project: providing services to taxonomists for standard genome sequencing and annotation.</title>
        <authorList>
            <consortium name="The Broad Institute Genomics Platform"/>
            <consortium name="The Broad Institute Genome Sequencing Center for Infectious Disease"/>
            <person name="Wu L."/>
            <person name="Ma J."/>
        </authorList>
    </citation>
    <scope>NUCLEOTIDE SEQUENCE [LARGE SCALE GENOMIC DNA]</scope>
    <source>
        <strain evidence="5 6">JCM 16117</strain>
    </source>
</reference>
<proteinExistence type="predicted"/>
<evidence type="ECO:0000313" key="5">
    <source>
        <dbReference type="EMBL" id="GAA2238387.1"/>
    </source>
</evidence>
<dbReference type="InterPro" id="IPR018060">
    <property type="entry name" value="HTH_AraC"/>
</dbReference>
<dbReference type="Gene3D" id="3.40.50.2300">
    <property type="match status" value="2"/>
</dbReference>
<evidence type="ECO:0000259" key="4">
    <source>
        <dbReference type="PROSITE" id="PS01124"/>
    </source>
</evidence>
<keyword evidence="1" id="KW-0805">Transcription regulation</keyword>
<dbReference type="Pfam" id="PF13377">
    <property type="entry name" value="Peripla_BP_3"/>
    <property type="match status" value="1"/>
</dbReference>
<name>A0ABN3DPF0_9MICO</name>
<comment type="caution">
    <text evidence="5">The sequence shown here is derived from an EMBL/GenBank/DDBJ whole genome shotgun (WGS) entry which is preliminary data.</text>
</comment>
<sequence length="392" mass="43882">MSPQLPLSLTKHVALVVETSNAYARGLLVGVRKYLATRPAWSIYIGEHSRQDTDLSWLEGWHGDGVIARIENEQTALQVRKLGVPVVDLSSARLALEFPCVETDDEMMARWAVRHFAERGIDNFAYCGDSRFGWSINRQEHFSHQVRAHGQGRLAHLFELSDSGTAADSRRALVDWLHSLPKPVGIWACYDIAGQELLEACKVANLAVPYSVAVLGVDNDELICNLTSPPMSSIQPDATSTGYLAAQLLDSMMVGAVVDPELYPIPPLRIEPRLSSDVLSVDDPLVVKALRWIREHADESIRVDDVTRQVNLSRRSLDYRFVGALGRTVHDEITRVRMSRVAELLLHTDWPLTRIAERLGFRQSEYMGVAFRRHVGRSPGEFRQLNGGTRSL</sequence>
<dbReference type="EMBL" id="BAAAQY010000007">
    <property type="protein sequence ID" value="GAA2238387.1"/>
    <property type="molecule type" value="Genomic_DNA"/>
</dbReference>
<dbReference type="PANTHER" id="PTHR30146:SF24">
    <property type="entry name" value="XYLOSE OPERON REGULATORY PROTEIN"/>
    <property type="match status" value="1"/>
</dbReference>
<evidence type="ECO:0000256" key="1">
    <source>
        <dbReference type="ARBA" id="ARBA00023015"/>
    </source>
</evidence>
<dbReference type="SUPFAM" id="SSF46689">
    <property type="entry name" value="Homeodomain-like"/>
    <property type="match status" value="2"/>
</dbReference>
<dbReference type="Gene3D" id="1.10.10.60">
    <property type="entry name" value="Homeodomain-like"/>
    <property type="match status" value="1"/>
</dbReference>
<dbReference type="Proteomes" id="UP001500929">
    <property type="component" value="Unassembled WGS sequence"/>
</dbReference>
<dbReference type="InterPro" id="IPR028082">
    <property type="entry name" value="Peripla_BP_I"/>
</dbReference>
<evidence type="ECO:0000256" key="2">
    <source>
        <dbReference type="ARBA" id="ARBA00023125"/>
    </source>
</evidence>
<dbReference type="PROSITE" id="PS01124">
    <property type="entry name" value="HTH_ARAC_FAMILY_2"/>
    <property type="match status" value="1"/>
</dbReference>
<gene>
    <name evidence="5" type="ORF">GCM10009851_24210</name>
</gene>